<dbReference type="InterPro" id="IPR015943">
    <property type="entry name" value="WD40/YVTN_repeat-like_dom_sf"/>
</dbReference>
<dbReference type="Gene3D" id="2.130.10.10">
    <property type="entry name" value="YVTN repeat-like/Quinoprotein amine dehydrogenase"/>
    <property type="match status" value="2"/>
</dbReference>
<reference evidence="2 3" key="1">
    <citation type="submission" date="2024-02" db="EMBL/GenBank/DDBJ databases">
        <title>Chromosome-scale genome assembly of the rough periwinkle Littorina saxatilis.</title>
        <authorList>
            <person name="De Jode A."/>
            <person name="Faria R."/>
            <person name="Formenti G."/>
            <person name="Sims Y."/>
            <person name="Smith T.P."/>
            <person name="Tracey A."/>
            <person name="Wood J.M.D."/>
            <person name="Zagrodzka Z.B."/>
            <person name="Johannesson K."/>
            <person name="Butlin R.K."/>
            <person name="Leder E.H."/>
        </authorList>
    </citation>
    <scope>NUCLEOTIDE SEQUENCE [LARGE SCALE GENOMIC DNA]</scope>
    <source>
        <strain evidence="2">Snail1</strain>
        <tissue evidence="2">Muscle</tissue>
    </source>
</reference>
<proteinExistence type="predicted"/>
<dbReference type="InterPro" id="IPR001680">
    <property type="entry name" value="WD40_rpt"/>
</dbReference>
<dbReference type="PROSITE" id="PS50082">
    <property type="entry name" value="WD_REPEATS_2"/>
    <property type="match status" value="1"/>
</dbReference>
<accession>A0AAN9BU58</accession>
<dbReference type="PANTHER" id="PTHR47822">
    <property type="entry name" value="CARBOHYDRATE BINDING DOMAIN CONTAINING PROTEIN"/>
    <property type="match status" value="1"/>
</dbReference>
<protein>
    <recommendedName>
        <fullName evidence="4">Anaphase-promoting complex subunit 4 WD40 domain-containing protein</fullName>
    </recommendedName>
</protein>
<evidence type="ECO:0000256" key="1">
    <source>
        <dbReference type="PROSITE-ProRule" id="PRU00221"/>
    </source>
</evidence>
<dbReference type="EMBL" id="JBAMIC010000002">
    <property type="protein sequence ID" value="KAK7111404.1"/>
    <property type="molecule type" value="Genomic_DNA"/>
</dbReference>
<organism evidence="2 3">
    <name type="scientific">Littorina saxatilis</name>
    <dbReference type="NCBI Taxonomy" id="31220"/>
    <lineage>
        <taxon>Eukaryota</taxon>
        <taxon>Metazoa</taxon>
        <taxon>Spiralia</taxon>
        <taxon>Lophotrochozoa</taxon>
        <taxon>Mollusca</taxon>
        <taxon>Gastropoda</taxon>
        <taxon>Caenogastropoda</taxon>
        <taxon>Littorinimorpha</taxon>
        <taxon>Littorinoidea</taxon>
        <taxon>Littorinidae</taxon>
        <taxon>Littorina</taxon>
    </lineage>
</organism>
<dbReference type="Proteomes" id="UP001374579">
    <property type="component" value="Unassembled WGS sequence"/>
</dbReference>
<dbReference type="PROSITE" id="PS50294">
    <property type="entry name" value="WD_REPEATS_REGION"/>
    <property type="match status" value="1"/>
</dbReference>
<comment type="caution">
    <text evidence="2">The sequence shown here is derived from an EMBL/GenBank/DDBJ whole genome shotgun (WGS) entry which is preliminary data.</text>
</comment>
<evidence type="ECO:0000313" key="3">
    <source>
        <dbReference type="Proteomes" id="UP001374579"/>
    </source>
</evidence>
<feature type="repeat" description="WD" evidence="1">
    <location>
        <begin position="183"/>
        <end position="225"/>
    </location>
</feature>
<name>A0AAN9BU58_9CAEN</name>
<evidence type="ECO:0000313" key="2">
    <source>
        <dbReference type="EMBL" id="KAK7111404.1"/>
    </source>
</evidence>
<sequence>MARRMLEESLRAAKGITLGEPLKEFTAVEVLKDVKLDPHYGGIFSLQYNFDGSHLVAGFSGGGIRMYKGRTGELVRELRPNRHGGFAIMCLRFHPKDPTMLYAGSAEGHVYLIHTETGALTHIVTEPSNQINAMDFCVDGYYFCTSGKDLAVRSYSTKTGKLDKTYGGIGSSAGGGGSDTELEAGNTMRVYALKFHPDNENIFITAGWDNHIKIWDLRTNDGIKRQIHGPHVCGDALDIKGQNILSGSWCANRALQEWDYGEGKLVRDIKFPHTNGAFLYCAEYGDLGTVLAGGSGTNSVEVIEAETNKVIGSVPMTKPVQAMDSALGGRLFATGGGDNLLRLSAMI</sequence>
<keyword evidence="3" id="KW-1185">Reference proteome</keyword>
<dbReference type="InterPro" id="IPR036322">
    <property type="entry name" value="WD40_repeat_dom_sf"/>
</dbReference>
<dbReference type="Pfam" id="PF00400">
    <property type="entry name" value="WD40"/>
    <property type="match status" value="2"/>
</dbReference>
<evidence type="ECO:0008006" key="4">
    <source>
        <dbReference type="Google" id="ProtNLM"/>
    </source>
</evidence>
<dbReference type="PANTHER" id="PTHR47822:SF3">
    <property type="entry name" value="ANAPHASE-PROMOTING COMPLEX SUBUNIT 4-LIKE WD40 DOMAIN-CONTAINING PROTEIN"/>
    <property type="match status" value="1"/>
</dbReference>
<dbReference type="SUPFAM" id="SSF50978">
    <property type="entry name" value="WD40 repeat-like"/>
    <property type="match status" value="1"/>
</dbReference>
<dbReference type="AlphaFoldDB" id="A0AAN9BU58"/>
<dbReference type="SMART" id="SM00320">
    <property type="entry name" value="WD40"/>
    <property type="match status" value="6"/>
</dbReference>
<keyword evidence="1" id="KW-0853">WD repeat</keyword>
<gene>
    <name evidence="2" type="ORF">V1264_011041</name>
</gene>